<reference evidence="10" key="1">
    <citation type="submission" date="2023-07" db="EMBL/GenBank/DDBJ databases">
        <title>draft genome sequence of fig (Ficus carica).</title>
        <authorList>
            <person name="Takahashi T."/>
            <person name="Nishimura K."/>
        </authorList>
    </citation>
    <scope>NUCLEOTIDE SEQUENCE</scope>
</reference>
<dbReference type="GO" id="GO:0042162">
    <property type="term" value="F:telomeric DNA binding"/>
    <property type="evidence" value="ECO:0007669"/>
    <property type="project" value="TreeGrafter"/>
</dbReference>
<organism evidence="10 11">
    <name type="scientific">Ficus carica</name>
    <name type="common">Common fig</name>
    <dbReference type="NCBI Taxonomy" id="3494"/>
    <lineage>
        <taxon>Eukaryota</taxon>
        <taxon>Viridiplantae</taxon>
        <taxon>Streptophyta</taxon>
        <taxon>Embryophyta</taxon>
        <taxon>Tracheophyta</taxon>
        <taxon>Spermatophyta</taxon>
        <taxon>Magnoliopsida</taxon>
        <taxon>eudicotyledons</taxon>
        <taxon>Gunneridae</taxon>
        <taxon>Pentapetalae</taxon>
        <taxon>rosids</taxon>
        <taxon>fabids</taxon>
        <taxon>Rosales</taxon>
        <taxon>Moraceae</taxon>
        <taxon>Ficeae</taxon>
        <taxon>Ficus</taxon>
    </lineage>
</organism>
<evidence type="ECO:0000256" key="7">
    <source>
        <dbReference type="ARBA" id="ARBA00023125"/>
    </source>
</evidence>
<dbReference type="Proteomes" id="UP001187192">
    <property type="component" value="Unassembled WGS sequence"/>
</dbReference>
<evidence type="ECO:0000256" key="3">
    <source>
        <dbReference type="ARBA" id="ARBA00006332"/>
    </source>
</evidence>
<comment type="caution">
    <text evidence="10">The sequence shown here is derived from an EMBL/GenBank/DDBJ whole genome shotgun (WGS) entry which is preliminary data.</text>
</comment>
<evidence type="ECO:0000256" key="2">
    <source>
        <dbReference type="ARBA" id="ARBA00004574"/>
    </source>
</evidence>
<protein>
    <recommendedName>
        <fullName evidence="4">CST complex subunit CTC1</fullName>
    </recommendedName>
</protein>
<evidence type="ECO:0000256" key="9">
    <source>
        <dbReference type="SAM" id="MobiDB-lite"/>
    </source>
</evidence>
<dbReference type="PANTHER" id="PTHR14865">
    <property type="entry name" value="CST COMPLEX SUBUNIT CTC1"/>
    <property type="match status" value="1"/>
</dbReference>
<keyword evidence="5" id="KW-0158">Chromosome</keyword>
<dbReference type="EMBL" id="BTGU01000005">
    <property type="protein sequence ID" value="GMN35344.1"/>
    <property type="molecule type" value="Genomic_DNA"/>
</dbReference>
<dbReference type="GO" id="GO:1990879">
    <property type="term" value="C:CST complex"/>
    <property type="evidence" value="ECO:0007669"/>
    <property type="project" value="TreeGrafter"/>
</dbReference>
<keyword evidence="11" id="KW-1185">Reference proteome</keyword>
<dbReference type="PANTHER" id="PTHR14865:SF2">
    <property type="entry name" value="CST COMPLEX SUBUNIT CTC1"/>
    <property type="match status" value="1"/>
</dbReference>
<evidence type="ECO:0000256" key="6">
    <source>
        <dbReference type="ARBA" id="ARBA00022895"/>
    </source>
</evidence>
<name>A0AA87ZL77_FICCA</name>
<proteinExistence type="inferred from homology"/>
<feature type="region of interest" description="Disordered" evidence="9">
    <location>
        <begin position="25"/>
        <end position="59"/>
    </location>
</feature>
<feature type="compositionally biased region" description="Low complexity" evidence="9">
    <location>
        <begin position="31"/>
        <end position="59"/>
    </location>
</feature>
<comment type="subcellular location">
    <subcellularLocation>
        <location evidence="2">Chromosome</location>
        <location evidence="2">Telomere</location>
    </subcellularLocation>
    <subcellularLocation>
        <location evidence="1">Nucleus</location>
    </subcellularLocation>
</comment>
<dbReference type="GO" id="GO:0010833">
    <property type="term" value="P:telomere maintenance via telomere lengthening"/>
    <property type="evidence" value="ECO:0007669"/>
    <property type="project" value="TreeGrafter"/>
</dbReference>
<keyword evidence="6" id="KW-0779">Telomere</keyword>
<evidence type="ECO:0000256" key="5">
    <source>
        <dbReference type="ARBA" id="ARBA00022454"/>
    </source>
</evidence>
<evidence type="ECO:0000256" key="8">
    <source>
        <dbReference type="ARBA" id="ARBA00023242"/>
    </source>
</evidence>
<gene>
    <name evidence="10" type="ORF">TIFTF001_005239</name>
</gene>
<dbReference type="Pfam" id="PF15491">
    <property type="entry name" value="CTC1_2"/>
    <property type="match status" value="1"/>
</dbReference>
<keyword evidence="7" id="KW-0238">DNA-binding</keyword>
<evidence type="ECO:0000256" key="4">
    <source>
        <dbReference type="ARBA" id="ARBA00016175"/>
    </source>
</evidence>
<comment type="similarity">
    <text evidence="3">Belongs to the CTC1 family.</text>
</comment>
<dbReference type="InterPro" id="IPR042617">
    <property type="entry name" value="CTC1-like"/>
</dbReference>
<dbReference type="GO" id="GO:0003697">
    <property type="term" value="F:single-stranded DNA binding"/>
    <property type="evidence" value="ECO:0007669"/>
    <property type="project" value="TreeGrafter"/>
</dbReference>
<evidence type="ECO:0000313" key="11">
    <source>
        <dbReference type="Proteomes" id="UP001187192"/>
    </source>
</evidence>
<accession>A0AA87ZL77</accession>
<sequence>MAEKPRLSTIAELIHGGRPLTAADSLHSHLRTPSVSPNSSHSNQSSRPTPSDSTSSPNPRILSPLDYPAIIVGTLTLPAVSDGASVSNSTTRCSYNSCFQFSDGSATVCCDILDFDLSIIGRKIRVLAWNFIPVKRIGGFLEIIRWSFPDSENGPPQCSDTEFFPLSSSSSGGGENTSKSRYRLHGSLELISPISVNPCASGSISNSNPASNIRGFLVRILVCECRLCSSKESVTVLNCSIQEQSDHTFTKPVIVYFCGPASSCHPTIAKLIGNVITISVLKKKLVYVGDEESSLMYVTSEKSCLHLSRSRKKLVPGSKTNVVGKGECGSYTGIVKGVYMQGMVVELDHEVWLLLTSQLFTAPHSLRIGALISVKNVHFVNPKFSWTKMLILGACYKTSITVKCFSPFTTGCHILSESRSMMGNFIESLAFSARLWVLLLVSCFRKKFAGILSEKEILGSKHKEGLVQKYANSHLPSSMFRSSVNQRGIFMLLYKHDSCGCEGHSGNLKLVVPIVTFINHCHATWMRTVQLENVRTLQEEKLYSLLICEGRSYEQSIRKVFSSEDIGIVLIGNLEISPTSGRLQLVDATDRIDVIIPDLPSTWNSNSIYEVNDYTLIFEGMPRLVDNLRSIDKSFSCRSMFNFIPLAREGLENKTYHLLHVTHKFPVLEKFQGDALISNPPSMFAEAVIFYWNLSFAGKEGFTHATKNSGDRLKKCMEHCDGKNHQEHLSKRLKIDHASSRAFSDFEDIPYYTERLRTNSDAESSGKHSCCNFTSHGIPCSATIRAVKNQSVVHSVILNYTGSNLKGCGLCGPRARKALLEFKPESFHIYQIGCYYVTEHYKEDSFCNFKDSDYVNGVKILVSSKLHLWSLSFTLDDALLTTDLPNCPPLDDYCPIRDVVSSKTHGELCLRVSNPDFSETCSDASLCLPANMRDILEVNMSERKDGSIKAAERPEGIAEISSHTGDVASAALLPDINCLLPQGYLISLRGHVVAVHNVDTHVDCQNLGNSFRSRLLSGVASTSCFHVLMDHQIVRIVGSLNTLNRYVLPPGFGPGVDATFHRVLELRSRNKWMLTPVSFVVIHSIKAVDKSYRENCSSCVLDVKLVTPLDTFSSGLMSELVQHPDRELMRFRCRVVAVNILVFENRKKEVHLPPEFPSRQPQVDIPIAGFVLDDGSFPCCCWANAERAANLLKLHEELPKGAYESNVWMFKGFGSDDTPYTIRYHLERILENHDRITVKNFGSLFDSSCQDLAVSVSSDNILSGSDENFLKFVVFNACIGTFWTVVASLMDTDAVGQLEKEKLLQVEEMSTSTMQNLWVKEVRYTNTLTEARDVIQELLGRSTIWQAKTRTANHLSCCFRAFIYLGFGGGLSYGLKIHADLRSGSSPYLACGWACTYGEMYKHLLWDLKMES</sequence>
<evidence type="ECO:0000313" key="10">
    <source>
        <dbReference type="EMBL" id="GMN35344.1"/>
    </source>
</evidence>
<dbReference type="InterPro" id="IPR028262">
    <property type="entry name" value="CTC1_plant"/>
</dbReference>
<evidence type="ECO:0000256" key="1">
    <source>
        <dbReference type="ARBA" id="ARBA00004123"/>
    </source>
</evidence>
<keyword evidence="8" id="KW-0539">Nucleus</keyword>
<dbReference type="GO" id="GO:0045740">
    <property type="term" value="P:positive regulation of DNA replication"/>
    <property type="evidence" value="ECO:0007669"/>
    <property type="project" value="TreeGrafter"/>
</dbReference>